<sequence>MALSPPDPHSVLLSAAAERGLPHSARRRLWNLLRSKQTLFYPPHLNSGRPDGNDESQSSPHGCQSARPDQRS</sequence>
<accession>A0AAN7WY14</accession>
<organism evidence="2 3">
    <name type="scientific">Eleginops maclovinus</name>
    <name type="common">Patagonian blennie</name>
    <name type="synonym">Eleginus maclovinus</name>
    <dbReference type="NCBI Taxonomy" id="56733"/>
    <lineage>
        <taxon>Eukaryota</taxon>
        <taxon>Metazoa</taxon>
        <taxon>Chordata</taxon>
        <taxon>Craniata</taxon>
        <taxon>Vertebrata</taxon>
        <taxon>Euteleostomi</taxon>
        <taxon>Actinopterygii</taxon>
        <taxon>Neopterygii</taxon>
        <taxon>Teleostei</taxon>
        <taxon>Neoteleostei</taxon>
        <taxon>Acanthomorphata</taxon>
        <taxon>Eupercaria</taxon>
        <taxon>Perciformes</taxon>
        <taxon>Notothenioidei</taxon>
        <taxon>Eleginopidae</taxon>
        <taxon>Eleginops</taxon>
    </lineage>
</organism>
<comment type="caution">
    <text evidence="2">The sequence shown here is derived from an EMBL/GenBank/DDBJ whole genome shotgun (WGS) entry which is preliminary data.</text>
</comment>
<dbReference type="Proteomes" id="UP001346869">
    <property type="component" value="Unassembled WGS sequence"/>
</dbReference>
<gene>
    <name evidence="2" type="ORF">PBY51_013913</name>
</gene>
<protein>
    <submittedName>
        <fullName evidence="2">Uncharacterized protein</fullName>
    </submittedName>
</protein>
<dbReference type="EMBL" id="JAUZQC010000023">
    <property type="protein sequence ID" value="KAK5849589.1"/>
    <property type="molecule type" value="Genomic_DNA"/>
</dbReference>
<keyword evidence="3" id="KW-1185">Reference proteome</keyword>
<evidence type="ECO:0000256" key="1">
    <source>
        <dbReference type="SAM" id="MobiDB-lite"/>
    </source>
</evidence>
<feature type="region of interest" description="Disordered" evidence="1">
    <location>
        <begin position="40"/>
        <end position="72"/>
    </location>
</feature>
<dbReference type="AlphaFoldDB" id="A0AAN7WY14"/>
<name>A0AAN7WY14_ELEMC</name>
<proteinExistence type="predicted"/>
<evidence type="ECO:0000313" key="3">
    <source>
        <dbReference type="Proteomes" id="UP001346869"/>
    </source>
</evidence>
<reference evidence="2 3" key="1">
    <citation type="journal article" date="2023" name="Genes (Basel)">
        <title>Chromosome-Level Genome Assembly and Circadian Gene Repertoire of the Patagonia Blennie Eleginops maclovinus-The Closest Ancestral Proxy of Antarctic Cryonotothenioids.</title>
        <authorList>
            <person name="Cheng C.C."/>
            <person name="Rivera-Colon A.G."/>
            <person name="Minhas B.F."/>
            <person name="Wilson L."/>
            <person name="Rayamajhi N."/>
            <person name="Vargas-Chacoff L."/>
            <person name="Catchen J.M."/>
        </authorList>
    </citation>
    <scope>NUCLEOTIDE SEQUENCE [LARGE SCALE GENOMIC DNA]</scope>
    <source>
        <strain evidence="2">JMC-PN-2008</strain>
    </source>
</reference>
<evidence type="ECO:0000313" key="2">
    <source>
        <dbReference type="EMBL" id="KAK5849589.1"/>
    </source>
</evidence>
<reference evidence="2 3" key="2">
    <citation type="journal article" date="2023" name="Mol. Biol. Evol.">
        <title>Genomics of Secondarily Temperate Adaptation in the Only Non-Antarctic Icefish.</title>
        <authorList>
            <person name="Rivera-Colon A.G."/>
            <person name="Rayamajhi N."/>
            <person name="Minhas B.F."/>
            <person name="Madrigal G."/>
            <person name="Bilyk K.T."/>
            <person name="Yoon V."/>
            <person name="Hune M."/>
            <person name="Gregory S."/>
            <person name="Cheng C.H.C."/>
            <person name="Catchen J.M."/>
        </authorList>
    </citation>
    <scope>NUCLEOTIDE SEQUENCE [LARGE SCALE GENOMIC DNA]</scope>
    <source>
        <strain evidence="2">JMC-PN-2008</strain>
    </source>
</reference>